<dbReference type="Gene3D" id="3.30.160.60">
    <property type="entry name" value="Classic Zinc Finger"/>
    <property type="match status" value="1"/>
</dbReference>
<evidence type="ECO:0000256" key="1">
    <source>
        <dbReference type="PROSITE-ProRule" id="PRU00042"/>
    </source>
</evidence>
<gene>
    <name evidence="3" type="ORF">g.49029</name>
</gene>
<protein>
    <recommendedName>
        <fullName evidence="2">C2H2-type domain-containing protein</fullName>
    </recommendedName>
</protein>
<dbReference type="PROSITE" id="PS00028">
    <property type="entry name" value="ZINC_FINGER_C2H2_1"/>
    <property type="match status" value="1"/>
</dbReference>
<evidence type="ECO:0000259" key="2">
    <source>
        <dbReference type="PROSITE" id="PS50157"/>
    </source>
</evidence>
<accession>A0A1B6EKI3</accession>
<feature type="non-terminal residue" evidence="3">
    <location>
        <position position="114"/>
    </location>
</feature>
<feature type="non-terminal residue" evidence="3">
    <location>
        <position position="1"/>
    </location>
</feature>
<evidence type="ECO:0000313" key="3">
    <source>
        <dbReference type="EMBL" id="JAS38444.1"/>
    </source>
</evidence>
<organism evidence="3">
    <name type="scientific">Cuerna arida</name>
    <dbReference type="NCBI Taxonomy" id="1464854"/>
    <lineage>
        <taxon>Eukaryota</taxon>
        <taxon>Metazoa</taxon>
        <taxon>Ecdysozoa</taxon>
        <taxon>Arthropoda</taxon>
        <taxon>Hexapoda</taxon>
        <taxon>Insecta</taxon>
        <taxon>Pterygota</taxon>
        <taxon>Neoptera</taxon>
        <taxon>Paraneoptera</taxon>
        <taxon>Hemiptera</taxon>
        <taxon>Auchenorrhyncha</taxon>
        <taxon>Membracoidea</taxon>
        <taxon>Cicadellidae</taxon>
        <taxon>Cicadellinae</taxon>
        <taxon>Proconiini</taxon>
        <taxon>Cuerna</taxon>
    </lineage>
</organism>
<dbReference type="InterPro" id="IPR013087">
    <property type="entry name" value="Znf_C2H2_type"/>
</dbReference>
<dbReference type="PROSITE" id="PS50157">
    <property type="entry name" value="ZINC_FINGER_C2H2_2"/>
    <property type="match status" value="1"/>
</dbReference>
<keyword evidence="1" id="KW-0479">Metal-binding</keyword>
<keyword evidence="1" id="KW-0863">Zinc-finger</keyword>
<dbReference type="EMBL" id="GECZ01031325">
    <property type="protein sequence ID" value="JAS38444.1"/>
    <property type="molecule type" value="Transcribed_RNA"/>
</dbReference>
<sequence>EKAAKYNEQLQKTRIAKLEAESGELNCVPHSDFVYECLWDNCDFQFEDVQDLIEHCTGHVHTYYKTTNDPVFQCRWKNCMRVKKNCPPFPTMHRLHRHVKEIHVNKGNGKIVAA</sequence>
<dbReference type="AlphaFoldDB" id="A0A1B6EKI3"/>
<name>A0A1B6EKI3_9HEMI</name>
<reference evidence="3" key="1">
    <citation type="submission" date="2015-11" db="EMBL/GenBank/DDBJ databases">
        <title>De novo transcriptome assembly of four potential Pierce s Disease insect vectors from Arizona vineyards.</title>
        <authorList>
            <person name="Tassone E.E."/>
        </authorList>
    </citation>
    <scope>NUCLEOTIDE SEQUENCE</scope>
</reference>
<feature type="domain" description="C2H2-type" evidence="2">
    <location>
        <begin position="35"/>
        <end position="66"/>
    </location>
</feature>
<proteinExistence type="predicted"/>
<keyword evidence="1" id="KW-0862">Zinc</keyword>
<dbReference type="GO" id="GO:0008270">
    <property type="term" value="F:zinc ion binding"/>
    <property type="evidence" value="ECO:0007669"/>
    <property type="project" value="UniProtKB-KW"/>
</dbReference>
<dbReference type="SMART" id="SM00355">
    <property type="entry name" value="ZnF_C2H2"/>
    <property type="match status" value="2"/>
</dbReference>